<dbReference type="KEGG" id="fnk:E1750_12110"/>
<dbReference type="SUPFAM" id="SSF48452">
    <property type="entry name" value="TPR-like"/>
    <property type="match status" value="1"/>
</dbReference>
<sequence>MKKAKYIILLAVLILGFSSCSDFLDLEPQGSENSANFFDTQENGVRSIIGIYDMLQLDEGAGPDGQWMGHHHDFFLSDIRSDDSEKGSNDGDYAAMWEMLDFTMTPQIGFASDFWIHGFWGVSRTNYALDNLPNVTWSPAVRDRLIGEASFMRAYFYWYLVRAYGGVPLFTSSVKPSDFGKVKRASLNECYKLIASDLTKAIDLLPERGTIPVAETGRVSKGAARALLARIYMYQIGTDKESKITWQQVYDQTSAVINSSEYALLPNYAKLWETENKNNSESVFEIQFGVGTSDLAPASIGTNFYNFQGNRKDDSGWGFNNPTPDLVEAYNVTVTNDPRLSCVVYGESFNNGILYGAKKKFDRNEQGSDWLNRKAALPVKPTQAKASDRNIKIIRYADVLLMHAEACWYLSKFDEAKSKLNMVRNRARNSTYCMGYAEGKMDYSAAPTFVNLPDITSVGNQLLQDIWKERRLELAMEQIRFYDLVRTGRYFAVIDNEKNIRRAPGQNYGLGVKAYKQFPSIKANGLAKSIDGPNGNKVPLMPIPQTEAEAWGLEQNPGY</sequence>
<keyword evidence="10" id="KW-1185">Reference proteome</keyword>
<comment type="subcellular location">
    <subcellularLocation>
        <location evidence="1">Cell outer membrane</location>
    </subcellularLocation>
</comment>
<protein>
    <submittedName>
        <fullName evidence="9">RagB/SusD family nutrient uptake outer membrane protein</fullName>
    </submittedName>
</protein>
<dbReference type="Pfam" id="PF14322">
    <property type="entry name" value="SusD-like_3"/>
    <property type="match status" value="1"/>
</dbReference>
<reference evidence="10" key="1">
    <citation type="submission" date="2019-03" db="EMBL/GenBank/DDBJ databases">
        <title>Flavobacterium sp.</title>
        <authorList>
            <person name="Kim H."/>
        </authorList>
    </citation>
    <scope>NUCLEOTIDE SEQUENCE [LARGE SCALE GENOMIC DNA]</scope>
    <source>
        <strain evidence="10">GS13</strain>
    </source>
</reference>
<dbReference type="InterPro" id="IPR012944">
    <property type="entry name" value="SusD_RagB_dom"/>
</dbReference>
<feature type="signal peptide" evidence="6">
    <location>
        <begin position="1"/>
        <end position="21"/>
    </location>
</feature>
<comment type="similarity">
    <text evidence="2">Belongs to the SusD family.</text>
</comment>
<organism evidence="9 10">
    <name type="scientific">Flavobacterium nackdongense</name>
    <dbReference type="NCBI Taxonomy" id="2547394"/>
    <lineage>
        <taxon>Bacteria</taxon>
        <taxon>Pseudomonadati</taxon>
        <taxon>Bacteroidota</taxon>
        <taxon>Flavobacteriia</taxon>
        <taxon>Flavobacteriales</taxon>
        <taxon>Flavobacteriaceae</taxon>
        <taxon>Flavobacterium</taxon>
    </lineage>
</organism>
<evidence type="ECO:0000256" key="5">
    <source>
        <dbReference type="ARBA" id="ARBA00023237"/>
    </source>
</evidence>
<dbReference type="Proteomes" id="UP000291124">
    <property type="component" value="Chromosome"/>
</dbReference>
<evidence type="ECO:0000256" key="6">
    <source>
        <dbReference type="SAM" id="SignalP"/>
    </source>
</evidence>
<keyword evidence="4" id="KW-0472">Membrane</keyword>
<feature type="chain" id="PRO_5020891317" evidence="6">
    <location>
        <begin position="22"/>
        <end position="559"/>
    </location>
</feature>
<evidence type="ECO:0000256" key="3">
    <source>
        <dbReference type="ARBA" id="ARBA00022729"/>
    </source>
</evidence>
<dbReference type="GO" id="GO:0009279">
    <property type="term" value="C:cell outer membrane"/>
    <property type="evidence" value="ECO:0007669"/>
    <property type="project" value="UniProtKB-SubCell"/>
</dbReference>
<dbReference type="InterPro" id="IPR011990">
    <property type="entry name" value="TPR-like_helical_dom_sf"/>
</dbReference>
<dbReference type="CDD" id="cd08977">
    <property type="entry name" value="SusD"/>
    <property type="match status" value="1"/>
</dbReference>
<proteinExistence type="inferred from homology"/>
<dbReference type="OrthoDB" id="5694214at2"/>
<keyword evidence="5" id="KW-0998">Cell outer membrane</keyword>
<dbReference type="InterPro" id="IPR033985">
    <property type="entry name" value="SusD-like_N"/>
</dbReference>
<evidence type="ECO:0000259" key="8">
    <source>
        <dbReference type="Pfam" id="PF14322"/>
    </source>
</evidence>
<name>A0A4V1AGX0_9FLAO</name>
<dbReference type="Gene3D" id="1.25.40.390">
    <property type="match status" value="1"/>
</dbReference>
<evidence type="ECO:0000256" key="1">
    <source>
        <dbReference type="ARBA" id="ARBA00004442"/>
    </source>
</evidence>
<dbReference type="EMBL" id="CP037933">
    <property type="protein sequence ID" value="QBN19512.1"/>
    <property type="molecule type" value="Genomic_DNA"/>
</dbReference>
<keyword evidence="3 6" id="KW-0732">Signal</keyword>
<evidence type="ECO:0000313" key="9">
    <source>
        <dbReference type="EMBL" id="QBN19512.1"/>
    </source>
</evidence>
<accession>A0A4V1AGX0</accession>
<dbReference type="AlphaFoldDB" id="A0A4V1AGX0"/>
<feature type="domain" description="RagB/SusD" evidence="7">
    <location>
        <begin position="281"/>
        <end position="559"/>
    </location>
</feature>
<feature type="domain" description="SusD-like N-terminal" evidence="8">
    <location>
        <begin position="109"/>
        <end position="233"/>
    </location>
</feature>
<dbReference type="Pfam" id="PF07980">
    <property type="entry name" value="SusD_RagB"/>
    <property type="match status" value="1"/>
</dbReference>
<evidence type="ECO:0000313" key="10">
    <source>
        <dbReference type="Proteomes" id="UP000291124"/>
    </source>
</evidence>
<evidence type="ECO:0000256" key="2">
    <source>
        <dbReference type="ARBA" id="ARBA00006275"/>
    </source>
</evidence>
<evidence type="ECO:0000256" key="4">
    <source>
        <dbReference type="ARBA" id="ARBA00023136"/>
    </source>
</evidence>
<dbReference type="RefSeq" id="WP_133277029.1">
    <property type="nucleotide sequence ID" value="NZ_CP037933.1"/>
</dbReference>
<dbReference type="PROSITE" id="PS51257">
    <property type="entry name" value="PROKAR_LIPOPROTEIN"/>
    <property type="match status" value="1"/>
</dbReference>
<gene>
    <name evidence="9" type="ORF">E1750_12110</name>
</gene>
<evidence type="ECO:0000259" key="7">
    <source>
        <dbReference type="Pfam" id="PF07980"/>
    </source>
</evidence>